<gene>
    <name evidence="4" type="ORF">LQ567_04790</name>
</gene>
<keyword evidence="2" id="KW-0012">Acyltransferase</keyword>
<dbReference type="RefSeq" id="WP_231002971.1">
    <property type="nucleotide sequence ID" value="NZ_JAJNEC010000004.1"/>
</dbReference>
<reference evidence="4 5" key="1">
    <citation type="submission" date="2021-11" db="EMBL/GenBank/DDBJ databases">
        <title>Genomic of Niabella pedocola.</title>
        <authorList>
            <person name="Wu T."/>
        </authorList>
    </citation>
    <scope>NUCLEOTIDE SEQUENCE [LARGE SCALE GENOMIC DNA]</scope>
    <source>
        <strain evidence="4 5">JCM 31011</strain>
    </source>
</reference>
<sequence length="164" mass="18717">MNPKTITPASVEIRQIQFNEAFLVIPLFDQYRVFYNQVSDIPRAQAFIEARLQQNESVIFVAFAKQDGPLHPAGFTQLYPTYSSVRTVKNWILNDLFVEAAYRKSGLGEALIRKAMAFATATGAHFLQLETATDNFTAQKLYERIGFQQQQPGADFLLYRYPLI</sequence>
<keyword evidence="5" id="KW-1185">Reference proteome</keyword>
<dbReference type="InterPro" id="IPR016181">
    <property type="entry name" value="Acyl_CoA_acyltransferase"/>
</dbReference>
<organism evidence="4 5">
    <name type="scientific">Niabella pedocola</name>
    <dbReference type="NCBI Taxonomy" id="1752077"/>
    <lineage>
        <taxon>Bacteria</taxon>
        <taxon>Pseudomonadati</taxon>
        <taxon>Bacteroidota</taxon>
        <taxon>Chitinophagia</taxon>
        <taxon>Chitinophagales</taxon>
        <taxon>Chitinophagaceae</taxon>
        <taxon>Niabella</taxon>
    </lineage>
</organism>
<dbReference type="SUPFAM" id="SSF55729">
    <property type="entry name" value="Acyl-CoA N-acyltransferases (Nat)"/>
    <property type="match status" value="1"/>
</dbReference>
<protein>
    <submittedName>
        <fullName evidence="4">GNAT family N-acetyltransferase</fullName>
    </submittedName>
</protein>
<dbReference type="Proteomes" id="UP001199816">
    <property type="component" value="Unassembled WGS sequence"/>
</dbReference>
<dbReference type="Gene3D" id="3.40.630.30">
    <property type="match status" value="1"/>
</dbReference>
<accession>A0ABS8PLT1</accession>
<evidence type="ECO:0000313" key="5">
    <source>
        <dbReference type="Proteomes" id="UP001199816"/>
    </source>
</evidence>
<dbReference type="PANTHER" id="PTHR43877:SF2">
    <property type="entry name" value="AMINOALKYLPHOSPHONATE N-ACETYLTRANSFERASE-RELATED"/>
    <property type="match status" value="1"/>
</dbReference>
<dbReference type="PROSITE" id="PS51186">
    <property type="entry name" value="GNAT"/>
    <property type="match status" value="1"/>
</dbReference>
<name>A0ABS8PLT1_9BACT</name>
<evidence type="ECO:0000256" key="1">
    <source>
        <dbReference type="ARBA" id="ARBA00022679"/>
    </source>
</evidence>
<keyword evidence="1" id="KW-0808">Transferase</keyword>
<dbReference type="CDD" id="cd04301">
    <property type="entry name" value="NAT_SF"/>
    <property type="match status" value="1"/>
</dbReference>
<dbReference type="InterPro" id="IPR000182">
    <property type="entry name" value="GNAT_dom"/>
</dbReference>
<proteinExistence type="predicted"/>
<evidence type="ECO:0000313" key="4">
    <source>
        <dbReference type="EMBL" id="MCD2422067.1"/>
    </source>
</evidence>
<dbReference type="Pfam" id="PF00583">
    <property type="entry name" value="Acetyltransf_1"/>
    <property type="match status" value="1"/>
</dbReference>
<evidence type="ECO:0000259" key="3">
    <source>
        <dbReference type="PROSITE" id="PS51186"/>
    </source>
</evidence>
<feature type="domain" description="N-acetyltransferase" evidence="3">
    <location>
        <begin position="11"/>
        <end position="164"/>
    </location>
</feature>
<comment type="caution">
    <text evidence="4">The sequence shown here is derived from an EMBL/GenBank/DDBJ whole genome shotgun (WGS) entry which is preliminary data.</text>
</comment>
<dbReference type="EMBL" id="JAJNEC010000004">
    <property type="protein sequence ID" value="MCD2422067.1"/>
    <property type="molecule type" value="Genomic_DNA"/>
</dbReference>
<dbReference type="InterPro" id="IPR050832">
    <property type="entry name" value="Bact_Acetyltransf"/>
</dbReference>
<dbReference type="PANTHER" id="PTHR43877">
    <property type="entry name" value="AMINOALKYLPHOSPHONATE N-ACETYLTRANSFERASE-RELATED-RELATED"/>
    <property type="match status" value="1"/>
</dbReference>
<evidence type="ECO:0000256" key="2">
    <source>
        <dbReference type="ARBA" id="ARBA00023315"/>
    </source>
</evidence>